<comment type="subcellular location">
    <subcellularLocation>
        <location evidence="3">Cytoplasm</location>
        <location evidence="3">Cell cortex</location>
    </subcellularLocation>
    <subcellularLocation>
        <location evidence="2">Cytoplasm</location>
        <location evidence="2">Cytoskeleton</location>
    </subcellularLocation>
    <subcellularLocation>
        <location evidence="1">Nucleus</location>
    </subcellularLocation>
</comment>
<evidence type="ECO:0000256" key="4">
    <source>
        <dbReference type="ARBA" id="ARBA00022448"/>
    </source>
</evidence>
<evidence type="ECO:0000256" key="1">
    <source>
        <dbReference type="ARBA" id="ARBA00004123"/>
    </source>
</evidence>
<dbReference type="CDD" id="cd17105">
    <property type="entry name" value="FERM_F1_EPB41"/>
    <property type="match status" value="1"/>
</dbReference>
<keyword evidence="6" id="KW-0597">Phosphoprotein</keyword>
<protein>
    <recommendedName>
        <fullName evidence="14">Protein 4.1</fullName>
    </recommendedName>
    <alternativeName>
        <fullName evidence="15">Band 4.1</fullName>
    </alternativeName>
    <alternativeName>
        <fullName evidence="16">Erythrocyte membrane protein band 4.1</fullName>
    </alternativeName>
</protein>
<dbReference type="InterPro" id="IPR011993">
    <property type="entry name" value="PH-like_dom_sf"/>
</dbReference>
<dbReference type="SMART" id="SM01196">
    <property type="entry name" value="FERM_C"/>
    <property type="match status" value="1"/>
</dbReference>
<dbReference type="Pfam" id="PF09380">
    <property type="entry name" value="FERM_C"/>
    <property type="match status" value="1"/>
</dbReference>
<dbReference type="GO" id="GO:0005938">
    <property type="term" value="C:cell cortex"/>
    <property type="evidence" value="ECO:0007669"/>
    <property type="project" value="UniProtKB-SubCell"/>
</dbReference>
<evidence type="ECO:0000313" key="20">
    <source>
        <dbReference type="Proteomes" id="UP000694567"/>
    </source>
</evidence>
<dbReference type="GO" id="GO:0005856">
    <property type="term" value="C:cytoskeleton"/>
    <property type="evidence" value="ECO:0007669"/>
    <property type="project" value="UniProtKB-SubCell"/>
</dbReference>
<evidence type="ECO:0000256" key="16">
    <source>
        <dbReference type="ARBA" id="ARBA00032586"/>
    </source>
</evidence>
<dbReference type="Pfam" id="PF00373">
    <property type="entry name" value="FERM_M"/>
    <property type="match status" value="1"/>
</dbReference>
<dbReference type="InterPro" id="IPR018979">
    <property type="entry name" value="FERM_N"/>
</dbReference>
<dbReference type="SMART" id="SM00295">
    <property type="entry name" value="B41"/>
    <property type="match status" value="1"/>
</dbReference>
<reference evidence="19" key="1">
    <citation type="submission" date="2025-08" db="UniProtKB">
        <authorList>
            <consortium name="Ensembl"/>
        </authorList>
    </citation>
    <scope>IDENTIFICATION</scope>
</reference>
<evidence type="ECO:0000256" key="8">
    <source>
        <dbReference type="ARBA" id="ARBA00022776"/>
    </source>
</evidence>
<dbReference type="Ensembl" id="ENSBOBT00000018715.1">
    <property type="protein sequence ID" value="ENSBOBP00000018302.1"/>
    <property type="gene ID" value="ENSBOBG00000007031.1"/>
</dbReference>
<evidence type="ECO:0000256" key="10">
    <source>
        <dbReference type="ARBA" id="ARBA00023203"/>
    </source>
</evidence>
<keyword evidence="20" id="KW-1185">Reference proteome</keyword>
<keyword evidence="11" id="KW-0206">Cytoskeleton</keyword>
<dbReference type="InterPro" id="IPR014847">
    <property type="entry name" value="FA"/>
</dbReference>
<keyword evidence="8" id="KW-0498">Mitosis</keyword>
<dbReference type="GO" id="GO:0005886">
    <property type="term" value="C:plasma membrane"/>
    <property type="evidence" value="ECO:0007669"/>
    <property type="project" value="TreeGrafter"/>
</dbReference>
<dbReference type="GO" id="GO:0005516">
    <property type="term" value="F:calmodulin binding"/>
    <property type="evidence" value="ECO:0007669"/>
    <property type="project" value="UniProtKB-KW"/>
</dbReference>
<dbReference type="PROSITE" id="PS00661">
    <property type="entry name" value="FERM_2"/>
    <property type="match status" value="1"/>
</dbReference>
<dbReference type="CDD" id="cd13184">
    <property type="entry name" value="FERM_C_4_1_family"/>
    <property type="match status" value="1"/>
</dbReference>
<evidence type="ECO:0000256" key="7">
    <source>
        <dbReference type="ARBA" id="ARBA00022618"/>
    </source>
</evidence>
<dbReference type="PIRSF" id="PIRSF002304">
    <property type="entry name" value="Membrane_skeletal_4_1"/>
    <property type="match status" value="1"/>
</dbReference>
<evidence type="ECO:0000256" key="2">
    <source>
        <dbReference type="ARBA" id="ARBA00004245"/>
    </source>
</evidence>
<feature type="region of interest" description="Disordered" evidence="17">
    <location>
        <begin position="1"/>
        <end position="200"/>
    </location>
</feature>
<dbReference type="InterPro" id="IPR019749">
    <property type="entry name" value="Band_41_domain"/>
</dbReference>
<name>A0A8C0FEP4_BUBBB</name>
<evidence type="ECO:0000256" key="11">
    <source>
        <dbReference type="ARBA" id="ARBA00023212"/>
    </source>
</evidence>
<dbReference type="Pfam" id="PF05902">
    <property type="entry name" value="4_1_CTD"/>
    <property type="match status" value="1"/>
</dbReference>
<dbReference type="InterPro" id="IPR029071">
    <property type="entry name" value="Ubiquitin-like_domsf"/>
</dbReference>
<accession>A0A8C0FEP4</accession>
<keyword evidence="5" id="KW-0963">Cytoplasm</keyword>
<dbReference type="CDD" id="cd14473">
    <property type="entry name" value="FERM_B-lobe"/>
    <property type="match status" value="1"/>
</dbReference>
<evidence type="ECO:0000256" key="14">
    <source>
        <dbReference type="ARBA" id="ARBA00023658"/>
    </source>
</evidence>
<sequence>MTTEKSLAADADNSEQQQAKEEEGAAETQKQEASLEEGAQQTSEGQPAAGQKPKASNGDTPTHEEQSKKERRTSEGRGLSRLFSSFLRRPKSQVSEEDKDTDAPKEVGGDQKDPGLGANPDEDILVKAPIAAPEPELKTDPSLDLHSLSSAETQPAQEERRDDQEPASTDPGGKEGGEAKEECAKPELKQETPETKAEKDLKAAQKAVKRHRNMYCKVVLLDDTIFECAMDKHAKGQDLLKKVCDHLNLLEEDYFGLAIWDTPTSRTWLDPAKEIKKQVHGGPWDFTFNVKFYPPDPAQLTEDITRYYLCLQLRQDIITGRLPCSFATLALLGSYTVQSELGDYDPDLHSPDYISEFKLAPNQTKELEEKVVELHKTYRSMTPAQADLEFLENAKKLSMYGVDLHQAKDLEGVDITLGVCASGLLVYKDKLRINRFPWPKVLKISYKRSSFFIKIRPGEQEQYESTIGFKLPSYRAAKKLWKVCVEHHTFFRLTSTEAIPKSRFLALGSKFRYSGRTQAQTRQASALIDRPAPQFERTASKRASRSLDGAVAVITPERSPRPTSAPAIAQSHTAEPVPAKPGVKDAVAASKVEKEIVKPDVRREEIPPAKAKPEPADASKVRKTHIEVTVPTTNGDQPQDLDKTQEEIKKHHANISELKKNFMESVPEPRPSEWDKRLSTHSPFRTLNVNGQIPVGADGVSTSRVVPEPPLVKTQTVTISDVSSAVKSEIPTKEVPIVHTETKTITYEAAQVRYSSTDLSPSISVAAQKLTSIMDYISRCIWYFESGGISETRIEKRIVITGDADVDHDQVLAQAIKAAKEQHPDMSVTKVVVHQETEIAEE</sequence>
<dbReference type="GO" id="GO:0003779">
    <property type="term" value="F:actin binding"/>
    <property type="evidence" value="ECO:0007669"/>
    <property type="project" value="UniProtKB-KW"/>
</dbReference>
<dbReference type="SMART" id="SM01195">
    <property type="entry name" value="FA"/>
    <property type="match status" value="1"/>
</dbReference>
<feature type="compositionally biased region" description="Basic and acidic residues" evidence="17">
    <location>
        <begin position="172"/>
        <end position="200"/>
    </location>
</feature>
<dbReference type="Gene3D" id="2.30.29.30">
    <property type="entry name" value="Pleckstrin-homology domain (PH domain)/Phosphotyrosine-binding domain (PTB)"/>
    <property type="match status" value="1"/>
</dbReference>
<dbReference type="InterPro" id="IPR019748">
    <property type="entry name" value="FERM_central"/>
</dbReference>
<evidence type="ECO:0000256" key="6">
    <source>
        <dbReference type="ARBA" id="ARBA00022553"/>
    </source>
</evidence>
<dbReference type="GO" id="GO:0005198">
    <property type="term" value="F:structural molecule activity"/>
    <property type="evidence" value="ECO:0007669"/>
    <property type="project" value="InterPro"/>
</dbReference>
<dbReference type="FunFam" id="1.20.80.10:FF:000001">
    <property type="entry name" value="Erythrocyte membrane protein band 4.1"/>
    <property type="match status" value="1"/>
</dbReference>
<evidence type="ECO:0000256" key="17">
    <source>
        <dbReference type="SAM" id="MobiDB-lite"/>
    </source>
</evidence>
<keyword evidence="7" id="KW-0132">Cell division</keyword>
<keyword evidence="12" id="KW-0539">Nucleus</keyword>
<evidence type="ECO:0000256" key="13">
    <source>
        <dbReference type="ARBA" id="ARBA00023306"/>
    </source>
</evidence>
<evidence type="ECO:0000256" key="9">
    <source>
        <dbReference type="ARBA" id="ARBA00022860"/>
    </source>
</evidence>
<dbReference type="InterPro" id="IPR007477">
    <property type="entry name" value="SAB_dom"/>
</dbReference>
<dbReference type="Pfam" id="PF08736">
    <property type="entry name" value="FA"/>
    <property type="match status" value="1"/>
</dbReference>
<reference evidence="19" key="2">
    <citation type="submission" date="2025-09" db="UniProtKB">
        <authorList>
            <consortium name="Ensembl"/>
        </authorList>
    </citation>
    <scope>IDENTIFICATION</scope>
</reference>
<dbReference type="FunFam" id="2.30.29.30:FF:000001">
    <property type="entry name" value="Erythrocyte membrane protein band 4.1"/>
    <property type="match status" value="1"/>
</dbReference>
<dbReference type="InterPro" id="IPR000299">
    <property type="entry name" value="FERM_domain"/>
</dbReference>
<dbReference type="SUPFAM" id="SSF50729">
    <property type="entry name" value="PH domain-like"/>
    <property type="match status" value="1"/>
</dbReference>
<evidence type="ECO:0000256" key="15">
    <source>
        <dbReference type="ARBA" id="ARBA00030419"/>
    </source>
</evidence>
<proteinExistence type="predicted"/>
<keyword evidence="4" id="KW-0813">Transport</keyword>
<dbReference type="Gene3D" id="3.10.20.90">
    <property type="entry name" value="Phosphatidylinositol 3-kinase Catalytic Subunit, Chain A, domain 1"/>
    <property type="match status" value="1"/>
</dbReference>
<organism evidence="19 20">
    <name type="scientific">Bubo bubo</name>
    <name type="common">Eurasian eagle-owl</name>
    <name type="synonym">Strix bubo</name>
    <dbReference type="NCBI Taxonomy" id="30461"/>
    <lineage>
        <taxon>Eukaryota</taxon>
        <taxon>Metazoa</taxon>
        <taxon>Chordata</taxon>
        <taxon>Craniata</taxon>
        <taxon>Vertebrata</taxon>
        <taxon>Euteleostomi</taxon>
        <taxon>Archelosauria</taxon>
        <taxon>Archosauria</taxon>
        <taxon>Dinosauria</taxon>
        <taxon>Saurischia</taxon>
        <taxon>Theropoda</taxon>
        <taxon>Coelurosauria</taxon>
        <taxon>Aves</taxon>
        <taxon>Neognathae</taxon>
        <taxon>Neoaves</taxon>
        <taxon>Telluraves</taxon>
        <taxon>Strigiformes</taxon>
        <taxon>Strigidae</taxon>
        <taxon>Bubo</taxon>
    </lineage>
</organism>
<dbReference type="InterPro" id="IPR021187">
    <property type="entry name" value="EPB4.1_FERM_F1"/>
</dbReference>
<dbReference type="Proteomes" id="UP000694567">
    <property type="component" value="Unplaced"/>
</dbReference>
<keyword evidence="9" id="KW-0112">Calmodulin-binding</keyword>
<feature type="domain" description="FERM" evidence="18">
    <location>
        <begin position="214"/>
        <end position="495"/>
    </location>
</feature>
<evidence type="ECO:0000313" key="19">
    <source>
        <dbReference type="Ensembl" id="ENSBOBP00000018302.1"/>
    </source>
</evidence>
<dbReference type="GO" id="GO:0030866">
    <property type="term" value="P:cortical actin cytoskeleton organization"/>
    <property type="evidence" value="ECO:0007669"/>
    <property type="project" value="InterPro"/>
</dbReference>
<feature type="compositionally biased region" description="Polar residues" evidence="17">
    <location>
        <begin position="147"/>
        <end position="156"/>
    </location>
</feature>
<dbReference type="GO" id="GO:0031032">
    <property type="term" value="P:actomyosin structure organization"/>
    <property type="evidence" value="ECO:0007669"/>
    <property type="project" value="TreeGrafter"/>
</dbReference>
<evidence type="ECO:0000259" key="18">
    <source>
        <dbReference type="PROSITE" id="PS50057"/>
    </source>
</evidence>
<dbReference type="GO" id="GO:0005634">
    <property type="term" value="C:nucleus"/>
    <property type="evidence" value="ECO:0007669"/>
    <property type="project" value="UniProtKB-SubCell"/>
</dbReference>
<dbReference type="InterPro" id="IPR019747">
    <property type="entry name" value="FERM_CS"/>
</dbReference>
<dbReference type="AlphaFoldDB" id="A0A8C0FEP4"/>
<dbReference type="PRINTS" id="PR00935">
    <property type="entry name" value="BAND41"/>
</dbReference>
<dbReference type="InterPro" id="IPR018980">
    <property type="entry name" value="FERM_PH-like_C"/>
</dbReference>
<evidence type="ECO:0000256" key="3">
    <source>
        <dbReference type="ARBA" id="ARBA00004544"/>
    </source>
</evidence>
<dbReference type="InterPro" id="IPR000798">
    <property type="entry name" value="Ez/rad/moesin-like"/>
</dbReference>
<evidence type="ECO:0000256" key="12">
    <source>
        <dbReference type="ARBA" id="ARBA00023242"/>
    </source>
</evidence>
<dbReference type="PANTHER" id="PTHR23280">
    <property type="entry name" value="4.1 G PROTEIN"/>
    <property type="match status" value="1"/>
</dbReference>
<feature type="compositionally biased region" description="Basic and acidic residues" evidence="17">
    <location>
        <begin position="101"/>
        <end position="113"/>
    </location>
</feature>
<dbReference type="PANTHER" id="PTHR23280:SF12">
    <property type="entry name" value="PROTEIN 4.1"/>
    <property type="match status" value="1"/>
</dbReference>
<dbReference type="FunFam" id="3.10.20.90:FF:000002">
    <property type="entry name" value="Erythrocyte protein band 4.1-like 3"/>
    <property type="match status" value="1"/>
</dbReference>
<dbReference type="SUPFAM" id="SSF54236">
    <property type="entry name" value="Ubiquitin-like"/>
    <property type="match status" value="1"/>
</dbReference>
<dbReference type="PRINTS" id="PR00661">
    <property type="entry name" value="ERMFAMILY"/>
</dbReference>
<dbReference type="Pfam" id="PF09379">
    <property type="entry name" value="FERM_N"/>
    <property type="match status" value="1"/>
</dbReference>
<keyword evidence="13" id="KW-0131">Cell cycle</keyword>
<keyword evidence="10" id="KW-0009">Actin-binding</keyword>
<dbReference type="InterPro" id="IPR035963">
    <property type="entry name" value="FERM_2"/>
</dbReference>
<dbReference type="Gene3D" id="1.20.80.10">
    <property type="match status" value="1"/>
</dbReference>
<evidence type="ECO:0000256" key="5">
    <source>
        <dbReference type="ARBA" id="ARBA00022490"/>
    </source>
</evidence>
<dbReference type="PROSITE" id="PS00660">
    <property type="entry name" value="FERM_1"/>
    <property type="match status" value="1"/>
</dbReference>
<dbReference type="PROSITE" id="PS50057">
    <property type="entry name" value="FERM_3"/>
    <property type="match status" value="1"/>
</dbReference>
<feature type="compositionally biased region" description="Basic and acidic residues" evidence="17">
    <location>
        <begin position="61"/>
        <end position="75"/>
    </location>
</feature>
<dbReference type="SUPFAM" id="SSF47031">
    <property type="entry name" value="Second domain of FERM"/>
    <property type="match status" value="1"/>
</dbReference>
<dbReference type="InterPro" id="IPR008379">
    <property type="entry name" value="Band_4.1_C"/>
</dbReference>
<dbReference type="Pfam" id="PF04382">
    <property type="entry name" value="SAB"/>
    <property type="match status" value="1"/>
</dbReference>
<dbReference type="InterPro" id="IPR014352">
    <property type="entry name" value="FERM/acyl-CoA-bd_prot_sf"/>
</dbReference>
<dbReference type="GO" id="GO:0051301">
    <property type="term" value="P:cell division"/>
    <property type="evidence" value="ECO:0007669"/>
    <property type="project" value="UniProtKB-KW"/>
</dbReference>